<dbReference type="EMBL" id="QQWG01000059">
    <property type="protein sequence ID" value="RRG18913.1"/>
    <property type="molecule type" value="Genomic_DNA"/>
</dbReference>
<evidence type="ECO:0000313" key="1">
    <source>
        <dbReference type="EMBL" id="RRG18913.1"/>
    </source>
</evidence>
<accession>A0A425XW93</accession>
<sequence length="159" mass="18325">MNKDIIEDLVKQVQEGVSACKIAEYLGDIVAFESFDDGVNQDRYIVKSKDTNVFVAINQSKDVDWVSISGESINLSYDFFEKISENVKIHHNTYDNSSKIQLIFYPILRSGLQGVLAWVDNEEFKRKKNNGLKLKNLILHFGKNKAPFPSREWAYMLEK</sequence>
<protein>
    <submittedName>
        <fullName evidence="1">Uncharacterized protein</fullName>
    </submittedName>
</protein>
<dbReference type="AlphaFoldDB" id="A0A425XW93"/>
<keyword evidence="2" id="KW-1185">Reference proteome</keyword>
<name>A0A425XW93_9BACT</name>
<evidence type="ECO:0000313" key="2">
    <source>
        <dbReference type="Proteomes" id="UP000285794"/>
    </source>
</evidence>
<dbReference type="RefSeq" id="WP_125032238.1">
    <property type="nucleotide sequence ID" value="NZ_JAPXVP010000051.1"/>
</dbReference>
<comment type="caution">
    <text evidence="1">The sequence shown here is derived from an EMBL/GenBank/DDBJ whole genome shotgun (WGS) entry which is preliminary data.</text>
</comment>
<reference evidence="1 2" key="1">
    <citation type="submission" date="2018-07" db="EMBL/GenBank/DDBJ databases">
        <title>Draft genome sequence of Ancylomarina sp. M1P.</title>
        <authorList>
            <person name="Yadav S."/>
            <person name="Villanueva L."/>
            <person name="Damste J.S.S."/>
        </authorList>
    </citation>
    <scope>NUCLEOTIDE SEQUENCE [LARGE SCALE GENOMIC DNA]</scope>
    <source>
        <strain evidence="1 2">M1P</strain>
    </source>
</reference>
<dbReference type="Proteomes" id="UP000285794">
    <property type="component" value="Unassembled WGS sequence"/>
</dbReference>
<dbReference type="OrthoDB" id="9863921at2"/>
<gene>
    <name evidence="1" type="ORF">DWB61_17790</name>
</gene>
<organism evidence="1 2">
    <name type="scientific">Ancylomarina euxinus</name>
    <dbReference type="NCBI Taxonomy" id="2283627"/>
    <lineage>
        <taxon>Bacteria</taxon>
        <taxon>Pseudomonadati</taxon>
        <taxon>Bacteroidota</taxon>
        <taxon>Bacteroidia</taxon>
        <taxon>Marinilabiliales</taxon>
        <taxon>Marinifilaceae</taxon>
        <taxon>Ancylomarina</taxon>
    </lineage>
</organism>
<proteinExistence type="predicted"/>